<dbReference type="AlphaFoldDB" id="S4P8J3"/>
<name>S4P8J3_9NEOP</name>
<sequence>MKLVFRYSRTTIGVQILNYAHNHNFLTETTAACWRLVYTKLLISERRSRMDFQIVKLILLIIRLSSGFNASKEKAISRQFLYHVMQMMHKKNLFNNLLIKTRRSIELLNLCRFCTFYF</sequence>
<reference evidence="1" key="1">
    <citation type="journal article" date="2013" name="BMC Genomics">
        <title>Unscrambling butterfly oogenesis.</title>
        <authorList>
            <person name="Carter J.M."/>
            <person name="Baker S.C."/>
            <person name="Pink R."/>
            <person name="Carter D.R."/>
            <person name="Collins A."/>
            <person name="Tomlin J."/>
            <person name="Gibbs M."/>
            <person name="Breuker C.J."/>
        </authorList>
    </citation>
    <scope>NUCLEOTIDE SEQUENCE</scope>
    <source>
        <tissue evidence="1">Ovary</tissue>
    </source>
</reference>
<evidence type="ECO:0000313" key="1">
    <source>
        <dbReference type="EMBL" id="JAA88381.1"/>
    </source>
</evidence>
<reference evidence="1" key="2">
    <citation type="submission" date="2013-05" db="EMBL/GenBank/DDBJ databases">
        <authorList>
            <person name="Carter J.-M."/>
            <person name="Baker S.C."/>
            <person name="Pink R."/>
            <person name="Carter D.R.F."/>
            <person name="Collins A."/>
            <person name="Tomlin J."/>
            <person name="Gibbs M."/>
            <person name="Breuker C.J."/>
        </authorList>
    </citation>
    <scope>NUCLEOTIDE SEQUENCE</scope>
    <source>
        <tissue evidence="1">Ovary</tissue>
    </source>
</reference>
<organism evidence="1">
    <name type="scientific">Pararge aegeria</name>
    <name type="common">speckled wood butterfly</name>
    <dbReference type="NCBI Taxonomy" id="116150"/>
    <lineage>
        <taxon>Eukaryota</taxon>
        <taxon>Metazoa</taxon>
        <taxon>Ecdysozoa</taxon>
        <taxon>Arthropoda</taxon>
        <taxon>Hexapoda</taxon>
        <taxon>Insecta</taxon>
        <taxon>Pterygota</taxon>
        <taxon>Neoptera</taxon>
        <taxon>Endopterygota</taxon>
        <taxon>Lepidoptera</taxon>
        <taxon>Glossata</taxon>
        <taxon>Ditrysia</taxon>
        <taxon>Papilionoidea</taxon>
        <taxon>Nymphalidae</taxon>
        <taxon>Satyrinae</taxon>
        <taxon>Satyrini</taxon>
        <taxon>Parargina</taxon>
        <taxon>Pararge</taxon>
    </lineage>
</organism>
<dbReference type="EMBL" id="GAIX01004179">
    <property type="protein sequence ID" value="JAA88381.1"/>
    <property type="molecule type" value="Transcribed_RNA"/>
</dbReference>
<protein>
    <submittedName>
        <fullName evidence="1">Uncharacterized protein</fullName>
    </submittedName>
</protein>
<proteinExistence type="predicted"/>
<accession>S4P8J3</accession>